<dbReference type="AlphaFoldDB" id="A0AA39MIE4"/>
<accession>A0AA39MIE4</accession>
<reference evidence="2" key="1">
    <citation type="submission" date="2023-06" db="EMBL/GenBank/DDBJ databases">
        <authorList>
            <consortium name="Lawrence Berkeley National Laboratory"/>
            <person name="Ahrendt S."/>
            <person name="Sahu N."/>
            <person name="Indic B."/>
            <person name="Wong-Bajracharya J."/>
            <person name="Merenyi Z."/>
            <person name="Ke H.-M."/>
            <person name="Monk M."/>
            <person name="Kocsube S."/>
            <person name="Drula E."/>
            <person name="Lipzen A."/>
            <person name="Balint B."/>
            <person name="Henrissat B."/>
            <person name="Andreopoulos B."/>
            <person name="Martin F.M."/>
            <person name="Harder C.B."/>
            <person name="Rigling D."/>
            <person name="Ford K.L."/>
            <person name="Foster G.D."/>
            <person name="Pangilinan J."/>
            <person name="Papanicolaou A."/>
            <person name="Barry K."/>
            <person name="LaButti K."/>
            <person name="Viragh M."/>
            <person name="Koriabine M."/>
            <person name="Yan M."/>
            <person name="Riley R."/>
            <person name="Champramary S."/>
            <person name="Plett K.L."/>
            <person name="Tsai I.J."/>
            <person name="Slot J."/>
            <person name="Sipos G."/>
            <person name="Plett J."/>
            <person name="Nagy L.G."/>
            <person name="Grigoriev I.V."/>
        </authorList>
    </citation>
    <scope>NUCLEOTIDE SEQUENCE</scope>
    <source>
        <strain evidence="2">FPL87.14</strain>
    </source>
</reference>
<gene>
    <name evidence="2" type="ORF">EV421DRAFT_1740606</name>
</gene>
<evidence type="ECO:0000313" key="3">
    <source>
        <dbReference type="Proteomes" id="UP001175226"/>
    </source>
</evidence>
<name>A0AA39MIE4_9AGAR</name>
<evidence type="ECO:0000256" key="1">
    <source>
        <dbReference type="SAM" id="MobiDB-lite"/>
    </source>
</evidence>
<dbReference type="Proteomes" id="UP001175226">
    <property type="component" value="Unassembled WGS sequence"/>
</dbReference>
<evidence type="ECO:0000313" key="2">
    <source>
        <dbReference type="EMBL" id="KAK0434973.1"/>
    </source>
</evidence>
<feature type="region of interest" description="Disordered" evidence="1">
    <location>
        <begin position="450"/>
        <end position="472"/>
    </location>
</feature>
<proteinExistence type="predicted"/>
<protein>
    <submittedName>
        <fullName evidence="2">Uncharacterized protein</fullName>
    </submittedName>
</protein>
<sequence>MGVPEEMMSVDLLLLDVHRIPLEKKMSSPSPSPESPQLPFDVITRIMRISSVTDRDIYSYLTVCWIWYDAGIRRLLRYIDLNDRWDCVYWSHYLERHSIVSGCIHTMRVDGDYMTMSSFLLNDVVMACPSLNLFLDENINLSVLQRPVWFRDAVEIKLRDCYWCRPGAECLFKYSTVTGITIVRPRFPVLSVHGPVWYGPPRLVGSLTVARITMEDMARLRACLPARMLLFERVVLDIIPGGPARRQPPRLVNLGVHIIGPSLGGAVTHLFLNADAAFPPTYIDLSGLDYPLELVRMLETIPTHAPLRQISVGSGYFFHQSWTLVRAALRKISETRTIDIRLLYRALPPNRDILNDPVGLPLITVSFGTYSELVHFLWRNRCGFLVVTGFLCVPLSACFNTYIGQNFPVPTGLNCLKVWCEIRLIALADRNKPAEVQLAEVPVLSICGPQRPRQNDGPTINERERTHPSVPESQLTVRLHTDDTTAFFSLNTADERARFKRGLEDVLPSIRKALRLYSAGDSEVDLVVYDMYVLGAEKNVAAMFSNRDRLWGVMHWAPLGVLMKFVQRPSLTANTAPYCVAGAIGAPGSIVVKHPVEVAMHFVYFLKKILIIQ</sequence>
<comment type="caution">
    <text evidence="2">The sequence shown here is derived from an EMBL/GenBank/DDBJ whole genome shotgun (WGS) entry which is preliminary data.</text>
</comment>
<organism evidence="2 3">
    <name type="scientific">Armillaria borealis</name>
    <dbReference type="NCBI Taxonomy" id="47425"/>
    <lineage>
        <taxon>Eukaryota</taxon>
        <taxon>Fungi</taxon>
        <taxon>Dikarya</taxon>
        <taxon>Basidiomycota</taxon>
        <taxon>Agaricomycotina</taxon>
        <taxon>Agaricomycetes</taxon>
        <taxon>Agaricomycetidae</taxon>
        <taxon>Agaricales</taxon>
        <taxon>Marasmiineae</taxon>
        <taxon>Physalacriaceae</taxon>
        <taxon>Armillaria</taxon>
    </lineage>
</organism>
<keyword evidence="3" id="KW-1185">Reference proteome</keyword>
<dbReference type="EMBL" id="JAUEPT010000067">
    <property type="protein sequence ID" value="KAK0434973.1"/>
    <property type="molecule type" value="Genomic_DNA"/>
</dbReference>